<dbReference type="AlphaFoldDB" id="A0A7X6RE18"/>
<organism evidence="3 4">
    <name type="scientific">Corynebacterium mucifaciens</name>
    <dbReference type="NCBI Taxonomy" id="57171"/>
    <lineage>
        <taxon>Bacteria</taxon>
        <taxon>Bacillati</taxon>
        <taxon>Actinomycetota</taxon>
        <taxon>Actinomycetes</taxon>
        <taxon>Mycobacteriales</taxon>
        <taxon>Corynebacteriaceae</taxon>
        <taxon>Corynebacterium</taxon>
    </lineage>
</organism>
<dbReference type="Proteomes" id="UP001549139">
    <property type="component" value="Unassembled WGS sequence"/>
</dbReference>
<evidence type="ECO:0000313" key="5">
    <source>
        <dbReference type="Proteomes" id="UP001549139"/>
    </source>
</evidence>
<evidence type="ECO:0000313" key="4">
    <source>
        <dbReference type="Proteomes" id="UP000554284"/>
    </source>
</evidence>
<dbReference type="EMBL" id="JBEPNZ010000001">
    <property type="protein sequence ID" value="MET3943740.1"/>
    <property type="molecule type" value="Genomic_DNA"/>
</dbReference>
<reference evidence="3 4" key="1">
    <citation type="submission" date="2020-04" db="EMBL/GenBank/DDBJ databases">
        <title>MicrobeNet Type strains.</title>
        <authorList>
            <person name="Nicholson A.C."/>
        </authorList>
    </citation>
    <scope>NUCLEOTIDE SEQUENCE [LARGE SCALE GENOMIC DNA]</scope>
    <source>
        <strain evidence="3 4">ATCC 700355</strain>
    </source>
</reference>
<sequence>MGSRFVMGFGGALAAREENGAPWVPPWWQSFVIVPLAVIAMYVVFPVDTDFNTQSLDASGSFWSNVSLDHLIAPVTFTLGGYYLLILPIFYLRRYRWNKKNR</sequence>
<proteinExistence type="predicted"/>
<evidence type="ECO:0000313" key="2">
    <source>
        <dbReference type="EMBL" id="MET3943740.1"/>
    </source>
</evidence>
<feature type="transmembrane region" description="Helical" evidence="1">
    <location>
        <begin position="71"/>
        <end position="92"/>
    </location>
</feature>
<reference evidence="2 5" key="2">
    <citation type="submission" date="2024-06" db="EMBL/GenBank/DDBJ databases">
        <title>Sequencing the genomes of 1000 actinobacteria strains.</title>
        <authorList>
            <person name="Klenk H.-P."/>
        </authorList>
    </citation>
    <scope>NUCLEOTIDE SEQUENCE [LARGE SCALE GENOMIC DNA]</scope>
    <source>
        <strain evidence="2 5">DSM 44265</strain>
    </source>
</reference>
<dbReference type="Proteomes" id="UP000554284">
    <property type="component" value="Unassembled WGS sequence"/>
</dbReference>
<feature type="transmembrane region" description="Helical" evidence="1">
    <location>
        <begin position="26"/>
        <end position="45"/>
    </location>
</feature>
<keyword evidence="1" id="KW-0472">Membrane</keyword>
<evidence type="ECO:0000256" key="1">
    <source>
        <dbReference type="SAM" id="Phobius"/>
    </source>
</evidence>
<keyword evidence="1" id="KW-0812">Transmembrane</keyword>
<evidence type="ECO:0000313" key="3">
    <source>
        <dbReference type="EMBL" id="NKY68327.1"/>
    </source>
</evidence>
<name>A0A7X6RE18_9CORY</name>
<comment type="caution">
    <text evidence="3">The sequence shown here is derived from an EMBL/GenBank/DDBJ whole genome shotgun (WGS) entry which is preliminary data.</text>
</comment>
<gene>
    <name evidence="3" type="ORF">HF989_02920</name>
    <name evidence="2" type="ORF">JOF50_000539</name>
</gene>
<dbReference type="EMBL" id="JAAXPF010000002">
    <property type="protein sequence ID" value="NKY68327.1"/>
    <property type="molecule type" value="Genomic_DNA"/>
</dbReference>
<keyword evidence="1" id="KW-1133">Transmembrane helix</keyword>
<dbReference type="RefSeq" id="WP_168683848.1">
    <property type="nucleotide sequence ID" value="NZ_JAAXPF010000002.1"/>
</dbReference>
<keyword evidence="5" id="KW-1185">Reference proteome</keyword>
<protein>
    <submittedName>
        <fullName evidence="3">Uncharacterized protein</fullName>
    </submittedName>
</protein>
<accession>A0A7X6RE18</accession>